<feature type="region of interest" description="Disordered" evidence="3">
    <location>
        <begin position="167"/>
        <end position="275"/>
    </location>
</feature>
<dbReference type="Pfam" id="PF00076">
    <property type="entry name" value="RRM_1"/>
    <property type="match status" value="1"/>
</dbReference>
<feature type="compositionally biased region" description="Low complexity" evidence="3">
    <location>
        <begin position="174"/>
        <end position="189"/>
    </location>
</feature>
<evidence type="ECO:0000259" key="4">
    <source>
        <dbReference type="PROSITE" id="PS50102"/>
    </source>
</evidence>
<feature type="domain" description="RRM" evidence="4">
    <location>
        <begin position="317"/>
        <end position="401"/>
    </location>
</feature>
<gene>
    <name evidence="5" type="ORF">Agub_g2</name>
</gene>
<name>A0AAD3DDP7_9CHLO</name>
<feature type="region of interest" description="Disordered" evidence="3">
    <location>
        <begin position="106"/>
        <end position="135"/>
    </location>
</feature>
<keyword evidence="6" id="KW-1185">Reference proteome</keyword>
<feature type="non-terminal residue" evidence="5">
    <location>
        <position position="575"/>
    </location>
</feature>
<dbReference type="SUPFAM" id="SSF54928">
    <property type="entry name" value="RNA-binding domain, RBD"/>
    <property type="match status" value="1"/>
</dbReference>
<dbReference type="PANTHER" id="PTHR10501">
    <property type="entry name" value="U1 SMALL NUCLEAR RIBONUCLEOPROTEIN A/U2 SMALL NUCLEAR RIBONUCLEOPROTEIN B"/>
    <property type="match status" value="1"/>
</dbReference>
<keyword evidence="1 2" id="KW-0694">RNA-binding</keyword>
<evidence type="ECO:0000256" key="2">
    <source>
        <dbReference type="PROSITE-ProRule" id="PRU00176"/>
    </source>
</evidence>
<evidence type="ECO:0000313" key="5">
    <source>
        <dbReference type="EMBL" id="GFR39926.1"/>
    </source>
</evidence>
<dbReference type="AlphaFoldDB" id="A0AAD3DDP7"/>
<feature type="compositionally biased region" description="Low complexity" evidence="3">
    <location>
        <begin position="211"/>
        <end position="232"/>
    </location>
</feature>
<evidence type="ECO:0000256" key="1">
    <source>
        <dbReference type="ARBA" id="ARBA00022884"/>
    </source>
</evidence>
<feature type="compositionally biased region" description="Low complexity" evidence="3">
    <location>
        <begin position="239"/>
        <end position="254"/>
    </location>
</feature>
<dbReference type="InterPro" id="IPR035979">
    <property type="entry name" value="RBD_domain_sf"/>
</dbReference>
<dbReference type="InterPro" id="IPR000504">
    <property type="entry name" value="RRM_dom"/>
</dbReference>
<dbReference type="EMBL" id="BMAR01000001">
    <property type="protein sequence ID" value="GFR39926.1"/>
    <property type="molecule type" value="Genomic_DNA"/>
</dbReference>
<sequence length="575" mass="59148">MDSAKRLREAYEPSPYGGSYDMAYKQPRPNEVPAQMYGNMNMQYGSYQAQGYGGQQAMQPAMQQQAMQQQAVQQQPVQQQPVQQQPMQQQAMQQQAMQQQAMQQQAMQQQAMQPQGMQAQAPMQQGAGMEQPHGANASSLAAALATLSQSQLSNLAGLLGTGPVAMGGQGMGGQQQPMGQQAMGSQAQPYMGSQPQPSMAAGGQPMGMGVGPQQQQGMPGMQQQPQQQPGMQQPGGGMHMLQQQQQPMPMAGGPVPQPSPMQPMQTQPPAGLPGVQQQGGMGMVGGAGAGGVGGMVNGGAGAPQAAVLPPLPADATATLYLDCLPPDVTRREMAHIFRPFAGYKSLRLVVKDSRSNDKNIKVFVDFVDARAATDALKALNGYRLDLDTDQSTVLRPVYARPPKDPYKVNRGAGAPAGAGAVLDPPPPGQAHARGDPARNIPNRMGPMVGPGGGGGGPSNAGPMRMHGGPGGAASAPNMYLDGGYDEGFVGGGGPGSGPNMGGRPGGPAPGVAPHMYEGVGPYLGPGPMQGGLPVQPDARGPPPHAAMHEPMGPMGPGPGGLMRMRGPGPEFGGHG</sequence>
<comment type="caution">
    <text evidence="5">The sequence shown here is derived from an EMBL/GenBank/DDBJ whole genome shotgun (WGS) entry which is preliminary data.</text>
</comment>
<dbReference type="SMART" id="SM00360">
    <property type="entry name" value="RRM"/>
    <property type="match status" value="1"/>
</dbReference>
<dbReference type="GO" id="GO:0003723">
    <property type="term" value="F:RNA binding"/>
    <property type="evidence" value="ECO:0007669"/>
    <property type="project" value="UniProtKB-UniRule"/>
</dbReference>
<organism evidence="5 6">
    <name type="scientific">Astrephomene gubernaculifera</name>
    <dbReference type="NCBI Taxonomy" id="47775"/>
    <lineage>
        <taxon>Eukaryota</taxon>
        <taxon>Viridiplantae</taxon>
        <taxon>Chlorophyta</taxon>
        <taxon>core chlorophytes</taxon>
        <taxon>Chlorophyceae</taxon>
        <taxon>CS clade</taxon>
        <taxon>Chlamydomonadales</taxon>
        <taxon>Astrephomenaceae</taxon>
        <taxon>Astrephomene</taxon>
    </lineage>
</organism>
<proteinExistence type="predicted"/>
<dbReference type="InterPro" id="IPR012677">
    <property type="entry name" value="Nucleotide-bd_a/b_plait_sf"/>
</dbReference>
<feature type="compositionally biased region" description="Low complexity" evidence="3">
    <location>
        <begin position="262"/>
        <end position="275"/>
    </location>
</feature>
<evidence type="ECO:0000256" key="3">
    <source>
        <dbReference type="SAM" id="MobiDB-lite"/>
    </source>
</evidence>
<feature type="region of interest" description="Disordered" evidence="3">
    <location>
        <begin position="529"/>
        <end position="575"/>
    </location>
</feature>
<feature type="compositionally biased region" description="Low complexity" evidence="3">
    <location>
        <begin position="411"/>
        <end position="422"/>
    </location>
</feature>
<feature type="region of interest" description="Disordered" evidence="3">
    <location>
        <begin position="489"/>
        <end position="510"/>
    </location>
</feature>
<feature type="compositionally biased region" description="Gly residues" evidence="3">
    <location>
        <begin position="448"/>
        <end position="458"/>
    </location>
</feature>
<reference evidence="5 6" key="1">
    <citation type="journal article" date="2021" name="Sci. Rep.">
        <title>Genome sequencing of the multicellular alga Astrephomene provides insights into convergent evolution of germ-soma differentiation.</title>
        <authorList>
            <person name="Yamashita S."/>
            <person name="Yamamoto K."/>
            <person name="Matsuzaki R."/>
            <person name="Suzuki S."/>
            <person name="Yamaguchi H."/>
            <person name="Hirooka S."/>
            <person name="Minakuchi Y."/>
            <person name="Miyagishima S."/>
            <person name="Kawachi M."/>
            <person name="Toyoda A."/>
            <person name="Nozaki H."/>
        </authorList>
    </citation>
    <scope>NUCLEOTIDE SEQUENCE [LARGE SCALE GENOMIC DNA]</scope>
    <source>
        <strain evidence="5 6">NIES-4017</strain>
    </source>
</reference>
<dbReference type="Gene3D" id="3.30.70.330">
    <property type="match status" value="1"/>
</dbReference>
<feature type="region of interest" description="Disordered" evidence="3">
    <location>
        <begin position="1"/>
        <end position="26"/>
    </location>
</feature>
<dbReference type="Proteomes" id="UP001054857">
    <property type="component" value="Unassembled WGS sequence"/>
</dbReference>
<feature type="region of interest" description="Disordered" evidence="3">
    <location>
        <begin position="397"/>
        <end position="474"/>
    </location>
</feature>
<feature type="compositionally biased region" description="Basic and acidic residues" evidence="3">
    <location>
        <begin position="1"/>
        <end position="11"/>
    </location>
</feature>
<feature type="compositionally biased region" description="Gly residues" evidence="3">
    <location>
        <begin position="489"/>
        <end position="505"/>
    </location>
</feature>
<accession>A0AAD3DDP7</accession>
<dbReference type="PROSITE" id="PS50102">
    <property type="entry name" value="RRM"/>
    <property type="match status" value="1"/>
</dbReference>
<dbReference type="CDD" id="cd21618">
    <property type="entry name" value="RRM_AtNSRA_like"/>
    <property type="match status" value="1"/>
</dbReference>
<protein>
    <recommendedName>
        <fullName evidence="4">RRM domain-containing protein</fullName>
    </recommendedName>
</protein>
<evidence type="ECO:0000313" key="6">
    <source>
        <dbReference type="Proteomes" id="UP001054857"/>
    </source>
</evidence>